<keyword evidence="1" id="KW-0732">Signal</keyword>
<reference evidence="2" key="1">
    <citation type="submission" date="2020-09" db="EMBL/GenBank/DDBJ databases">
        <title>Genome seq and assembly of Devosia sp.</title>
        <authorList>
            <person name="Chhetri G."/>
        </authorList>
    </citation>
    <scope>NUCLEOTIDE SEQUENCE</scope>
    <source>
        <strain evidence="2">PTR5</strain>
    </source>
</reference>
<organism evidence="2 3">
    <name type="scientific">Devosia oryzisoli</name>
    <dbReference type="NCBI Taxonomy" id="2774138"/>
    <lineage>
        <taxon>Bacteria</taxon>
        <taxon>Pseudomonadati</taxon>
        <taxon>Pseudomonadota</taxon>
        <taxon>Alphaproteobacteria</taxon>
        <taxon>Hyphomicrobiales</taxon>
        <taxon>Devosiaceae</taxon>
        <taxon>Devosia</taxon>
    </lineage>
</organism>
<dbReference type="AlphaFoldDB" id="A0A927IUU8"/>
<protein>
    <submittedName>
        <fullName evidence="2">Uncharacterized protein</fullName>
    </submittedName>
</protein>
<evidence type="ECO:0000313" key="3">
    <source>
        <dbReference type="Proteomes" id="UP000654108"/>
    </source>
</evidence>
<feature type="chain" id="PRO_5037495431" evidence="1">
    <location>
        <begin position="21"/>
        <end position="129"/>
    </location>
</feature>
<feature type="signal peptide" evidence="1">
    <location>
        <begin position="1"/>
        <end position="20"/>
    </location>
</feature>
<proteinExistence type="predicted"/>
<keyword evidence="3" id="KW-1185">Reference proteome</keyword>
<gene>
    <name evidence="2" type="ORF">IC608_16470</name>
</gene>
<dbReference type="EMBL" id="JACYFU010000005">
    <property type="protein sequence ID" value="MBD8067066.1"/>
    <property type="molecule type" value="Genomic_DNA"/>
</dbReference>
<accession>A0A927IUU8</accession>
<dbReference type="RefSeq" id="WP_191777819.1">
    <property type="nucleotide sequence ID" value="NZ_JACYFU010000005.1"/>
</dbReference>
<evidence type="ECO:0000256" key="1">
    <source>
        <dbReference type="SAM" id="SignalP"/>
    </source>
</evidence>
<comment type="caution">
    <text evidence="2">The sequence shown here is derived from an EMBL/GenBank/DDBJ whole genome shotgun (WGS) entry which is preliminary data.</text>
</comment>
<dbReference type="Proteomes" id="UP000654108">
    <property type="component" value="Unassembled WGS sequence"/>
</dbReference>
<evidence type="ECO:0000313" key="2">
    <source>
        <dbReference type="EMBL" id="MBD8067066.1"/>
    </source>
</evidence>
<name>A0A927IUU8_9HYPH</name>
<sequence length="129" mass="13288">MPGRLFIGLALVAMAAPATAFDISSSYAPSADLVPGRYACVSGLDFSSYSWTFDVDAAGSYVVEGLEGGGSLSLAPNGEVAFDGGPFASDDTATTAAMNTTRASDGAPVLIIRYDFGDTVTDDYCARFE</sequence>